<keyword evidence="2" id="KW-1185">Reference proteome</keyword>
<proteinExistence type="predicted"/>
<sequence length="66" mass="7385">MDIEKPGDTSIIPLFALISDMNTVMRDPFSLGCRLMTQQTVKACTSELNALEQQSDTSGFLHFLLY</sequence>
<accession>A0A839TA56</accession>
<name>A0A839TA56_AZOMA</name>
<dbReference type="AlphaFoldDB" id="A0A839TA56"/>
<comment type="caution">
    <text evidence="1">The sequence shown here is derived from an EMBL/GenBank/DDBJ whole genome shotgun (WGS) entry which is preliminary data.</text>
</comment>
<evidence type="ECO:0000313" key="2">
    <source>
        <dbReference type="Proteomes" id="UP000549250"/>
    </source>
</evidence>
<evidence type="ECO:0000313" key="1">
    <source>
        <dbReference type="EMBL" id="MBB3104925.1"/>
    </source>
</evidence>
<organism evidence="1 2">
    <name type="scientific">Azomonas macrocytogenes</name>
    <name type="common">Azotobacter macrocytogenes</name>
    <dbReference type="NCBI Taxonomy" id="69962"/>
    <lineage>
        <taxon>Bacteria</taxon>
        <taxon>Pseudomonadati</taxon>
        <taxon>Pseudomonadota</taxon>
        <taxon>Gammaproteobacteria</taxon>
        <taxon>Pseudomonadales</taxon>
        <taxon>Pseudomonadaceae</taxon>
        <taxon>Azomonas</taxon>
    </lineage>
</organism>
<dbReference type="EMBL" id="JACHXI010000021">
    <property type="protein sequence ID" value="MBB3104925.1"/>
    <property type="molecule type" value="Genomic_DNA"/>
</dbReference>
<reference evidence="1 2" key="1">
    <citation type="submission" date="2020-08" db="EMBL/GenBank/DDBJ databases">
        <title>Genomic Encyclopedia of Type Strains, Phase III (KMG-III): the genomes of soil and plant-associated and newly described type strains.</title>
        <authorList>
            <person name="Whitman W."/>
        </authorList>
    </citation>
    <scope>NUCLEOTIDE SEQUENCE [LARGE SCALE GENOMIC DNA]</scope>
    <source>
        <strain evidence="1 2">CECT 4462</strain>
    </source>
</reference>
<protein>
    <submittedName>
        <fullName evidence="1">Uncharacterized protein</fullName>
    </submittedName>
</protein>
<dbReference type="Proteomes" id="UP000549250">
    <property type="component" value="Unassembled WGS sequence"/>
</dbReference>
<dbReference type="RefSeq" id="WP_183167779.1">
    <property type="nucleotide sequence ID" value="NZ_JACHXI010000021.1"/>
</dbReference>
<gene>
    <name evidence="1" type="ORF">FHR87_003353</name>
</gene>